<accession>A0A0C2THK8</accession>
<evidence type="ECO:0000313" key="2">
    <source>
        <dbReference type="EMBL" id="KIL66414.1"/>
    </source>
</evidence>
<feature type="transmembrane region" description="Helical" evidence="1">
    <location>
        <begin position="166"/>
        <end position="188"/>
    </location>
</feature>
<feature type="transmembrane region" description="Helical" evidence="1">
    <location>
        <begin position="122"/>
        <end position="146"/>
    </location>
</feature>
<dbReference type="InParanoid" id="A0A0C2THK8"/>
<keyword evidence="1" id="KW-0472">Membrane</keyword>
<protein>
    <submittedName>
        <fullName evidence="2">Uncharacterized protein</fullName>
    </submittedName>
</protein>
<organism evidence="2 3">
    <name type="scientific">Amanita muscaria (strain Koide BX008)</name>
    <dbReference type="NCBI Taxonomy" id="946122"/>
    <lineage>
        <taxon>Eukaryota</taxon>
        <taxon>Fungi</taxon>
        <taxon>Dikarya</taxon>
        <taxon>Basidiomycota</taxon>
        <taxon>Agaricomycotina</taxon>
        <taxon>Agaricomycetes</taxon>
        <taxon>Agaricomycetidae</taxon>
        <taxon>Agaricales</taxon>
        <taxon>Pluteineae</taxon>
        <taxon>Amanitaceae</taxon>
        <taxon>Amanita</taxon>
    </lineage>
</organism>
<feature type="transmembrane region" description="Helical" evidence="1">
    <location>
        <begin position="20"/>
        <end position="38"/>
    </location>
</feature>
<keyword evidence="1" id="KW-0812">Transmembrane</keyword>
<dbReference type="Proteomes" id="UP000054549">
    <property type="component" value="Unassembled WGS sequence"/>
</dbReference>
<proteinExistence type="predicted"/>
<feature type="transmembrane region" description="Helical" evidence="1">
    <location>
        <begin position="241"/>
        <end position="266"/>
    </location>
</feature>
<reference evidence="2 3" key="1">
    <citation type="submission" date="2014-04" db="EMBL/GenBank/DDBJ databases">
        <title>Evolutionary Origins and Diversification of the Mycorrhizal Mutualists.</title>
        <authorList>
            <consortium name="DOE Joint Genome Institute"/>
            <consortium name="Mycorrhizal Genomics Consortium"/>
            <person name="Kohler A."/>
            <person name="Kuo A."/>
            <person name="Nagy L.G."/>
            <person name="Floudas D."/>
            <person name="Copeland A."/>
            <person name="Barry K.W."/>
            <person name="Cichocki N."/>
            <person name="Veneault-Fourrey C."/>
            <person name="LaButti K."/>
            <person name="Lindquist E.A."/>
            <person name="Lipzen A."/>
            <person name="Lundell T."/>
            <person name="Morin E."/>
            <person name="Murat C."/>
            <person name="Riley R."/>
            <person name="Ohm R."/>
            <person name="Sun H."/>
            <person name="Tunlid A."/>
            <person name="Henrissat B."/>
            <person name="Grigoriev I.V."/>
            <person name="Hibbett D.S."/>
            <person name="Martin F."/>
        </authorList>
    </citation>
    <scope>NUCLEOTIDE SEQUENCE [LARGE SCALE GENOMIC DNA]</scope>
    <source>
        <strain evidence="2 3">Koide BX008</strain>
    </source>
</reference>
<name>A0A0C2THK8_AMAMK</name>
<feature type="transmembrane region" description="Helical" evidence="1">
    <location>
        <begin position="209"/>
        <end position="229"/>
    </location>
</feature>
<gene>
    <name evidence="2" type="ORF">M378DRAFT_388773</name>
</gene>
<keyword evidence="3" id="KW-1185">Reference proteome</keyword>
<dbReference type="EMBL" id="KN818236">
    <property type="protein sequence ID" value="KIL66414.1"/>
    <property type="molecule type" value="Genomic_DNA"/>
</dbReference>
<evidence type="ECO:0000313" key="3">
    <source>
        <dbReference type="Proteomes" id="UP000054549"/>
    </source>
</evidence>
<dbReference type="OrthoDB" id="3357408at2759"/>
<evidence type="ECO:0000256" key="1">
    <source>
        <dbReference type="SAM" id="Phobius"/>
    </source>
</evidence>
<dbReference type="AlphaFoldDB" id="A0A0C2THK8"/>
<sequence>MALTIGYARMTMGSLFEKGLLFGLYLATLVHALRWLIFEDEGWKMRKLNLVLIIATLLVLASTLVSFVGDMVMTFLALHIADTRFSHTGVALMFCVLGRGTVFIVIDAVLIYRSWVILFKKWYIICLPVALWMTCLINCVIANYCYWRAVFLNVQEPFPRFCNQPAMAIIFFATNVAIGVYTTSAIIYQILASTKYSKDKRRLYNICRILTESGILYTISGTIYLITVMKVANLRSVDTTLVAYSVAESLTLPLVLYLPGIAFNLITIRTGQQRASFLVTHYTVPYTFDKR</sequence>
<dbReference type="HOGENOM" id="CLU_044614_1_1_1"/>
<feature type="transmembrane region" description="Helical" evidence="1">
    <location>
        <begin position="50"/>
        <end position="78"/>
    </location>
</feature>
<feature type="transmembrane region" description="Helical" evidence="1">
    <location>
        <begin position="90"/>
        <end position="110"/>
    </location>
</feature>
<keyword evidence="1" id="KW-1133">Transmembrane helix</keyword>